<gene>
    <name evidence="1" type="ORF">LCGC14_2277480</name>
</gene>
<reference evidence="1" key="1">
    <citation type="journal article" date="2015" name="Nature">
        <title>Complex archaea that bridge the gap between prokaryotes and eukaryotes.</title>
        <authorList>
            <person name="Spang A."/>
            <person name="Saw J.H."/>
            <person name="Jorgensen S.L."/>
            <person name="Zaremba-Niedzwiedzka K."/>
            <person name="Martijn J."/>
            <person name="Lind A.E."/>
            <person name="van Eijk R."/>
            <person name="Schleper C."/>
            <person name="Guy L."/>
            <person name="Ettema T.J."/>
        </authorList>
    </citation>
    <scope>NUCLEOTIDE SEQUENCE</scope>
</reference>
<sequence length="78" mass="8860">MLSRGIANRQTFVKWYSEIPEARPGHQMVGIILDWLSAFWECYSDHGCPAGLTSDHECSHRFARDVVDNPGIRDTLTP</sequence>
<protein>
    <submittedName>
        <fullName evidence="1">Uncharacterized protein</fullName>
    </submittedName>
</protein>
<dbReference type="EMBL" id="LAZR01031617">
    <property type="protein sequence ID" value="KKL53237.1"/>
    <property type="molecule type" value="Genomic_DNA"/>
</dbReference>
<comment type="caution">
    <text evidence="1">The sequence shown here is derived from an EMBL/GenBank/DDBJ whole genome shotgun (WGS) entry which is preliminary data.</text>
</comment>
<evidence type="ECO:0000313" key="1">
    <source>
        <dbReference type="EMBL" id="KKL53237.1"/>
    </source>
</evidence>
<dbReference type="AlphaFoldDB" id="A0A0F9FQ96"/>
<accession>A0A0F9FQ96</accession>
<organism evidence="1">
    <name type="scientific">marine sediment metagenome</name>
    <dbReference type="NCBI Taxonomy" id="412755"/>
    <lineage>
        <taxon>unclassified sequences</taxon>
        <taxon>metagenomes</taxon>
        <taxon>ecological metagenomes</taxon>
    </lineage>
</organism>
<proteinExistence type="predicted"/>
<name>A0A0F9FQ96_9ZZZZ</name>